<keyword evidence="2" id="KW-1185">Reference proteome</keyword>
<proteinExistence type="predicted"/>
<evidence type="ECO:0000313" key="2">
    <source>
        <dbReference type="Proteomes" id="UP001176941"/>
    </source>
</evidence>
<accession>A0ABN9A8D5</accession>
<dbReference type="EMBL" id="OX460343">
    <property type="protein sequence ID" value="CAI9181113.1"/>
    <property type="molecule type" value="Genomic_DNA"/>
</dbReference>
<reference evidence="1" key="1">
    <citation type="submission" date="2023-04" db="EMBL/GenBank/DDBJ databases">
        <authorList>
            <consortium name="ELIXIR-Norway"/>
        </authorList>
    </citation>
    <scope>NUCLEOTIDE SEQUENCE [LARGE SCALE GENOMIC DNA]</scope>
</reference>
<protein>
    <submittedName>
        <fullName evidence="1">Uncharacterized protein</fullName>
    </submittedName>
</protein>
<gene>
    <name evidence="1" type="ORF">MRATA1EN1_LOCUS30075</name>
</gene>
<evidence type="ECO:0000313" key="1">
    <source>
        <dbReference type="EMBL" id="CAI9181113.1"/>
    </source>
</evidence>
<name>A0ABN9A8D5_RANTA</name>
<sequence>MITARIHSGQAFSTVIKMEFLPGRGKLTQGQNQVLTDFTLAFANHFPNILLSPSYSHPLAFQKPQDSNLSVLLPQIDSGFFPIRTFLWVISGYGEQLISEI</sequence>
<organism evidence="1 2">
    <name type="scientific">Rangifer tarandus platyrhynchus</name>
    <name type="common">Svalbard reindeer</name>
    <dbReference type="NCBI Taxonomy" id="3082113"/>
    <lineage>
        <taxon>Eukaryota</taxon>
        <taxon>Metazoa</taxon>
        <taxon>Chordata</taxon>
        <taxon>Craniata</taxon>
        <taxon>Vertebrata</taxon>
        <taxon>Euteleostomi</taxon>
        <taxon>Mammalia</taxon>
        <taxon>Eutheria</taxon>
        <taxon>Laurasiatheria</taxon>
        <taxon>Artiodactyla</taxon>
        <taxon>Ruminantia</taxon>
        <taxon>Pecora</taxon>
        <taxon>Cervidae</taxon>
        <taxon>Odocoileinae</taxon>
        <taxon>Rangifer</taxon>
    </lineage>
</organism>
<dbReference type="Proteomes" id="UP001176941">
    <property type="component" value="Chromosome X"/>
</dbReference>